<dbReference type="STRING" id="1121439.dsat_0380"/>
<evidence type="ECO:0000256" key="11">
    <source>
        <dbReference type="ARBA" id="ARBA00023136"/>
    </source>
</evidence>
<dbReference type="GO" id="GO:0016758">
    <property type="term" value="F:hexosyltransferase activity"/>
    <property type="evidence" value="ECO:0007669"/>
    <property type="project" value="TreeGrafter"/>
</dbReference>
<name>S7UGI5_9BACT</name>
<dbReference type="Pfam" id="PF13632">
    <property type="entry name" value="Glyco_trans_2_3"/>
    <property type="match status" value="1"/>
</dbReference>
<dbReference type="NCBIfam" id="NF003962">
    <property type="entry name" value="PRK05454.2-5"/>
    <property type="match status" value="1"/>
</dbReference>
<proteinExistence type="inferred from homology"/>
<evidence type="ECO:0000256" key="2">
    <source>
        <dbReference type="ARBA" id="ARBA00005001"/>
    </source>
</evidence>
<dbReference type="eggNOG" id="COG2943">
    <property type="taxonomic scope" value="Bacteria"/>
</dbReference>
<evidence type="ECO:0000256" key="6">
    <source>
        <dbReference type="ARBA" id="ARBA00022519"/>
    </source>
</evidence>
<gene>
    <name evidence="14" type="ORF">dsat_0380</name>
</gene>
<comment type="similarity">
    <text evidence="3">Belongs to the glycosyltransferase 2 family. OpgH subfamily.</text>
</comment>
<evidence type="ECO:0000259" key="13">
    <source>
        <dbReference type="Pfam" id="PF13632"/>
    </source>
</evidence>
<evidence type="ECO:0000256" key="1">
    <source>
        <dbReference type="ARBA" id="ARBA00004429"/>
    </source>
</evidence>
<evidence type="ECO:0000256" key="8">
    <source>
        <dbReference type="ARBA" id="ARBA00022679"/>
    </source>
</evidence>
<dbReference type="AlphaFoldDB" id="S7UGI5"/>
<evidence type="ECO:0000256" key="4">
    <source>
        <dbReference type="ARBA" id="ARBA00020585"/>
    </source>
</evidence>
<dbReference type="PANTHER" id="PTHR43867">
    <property type="entry name" value="CELLULOSE SYNTHASE CATALYTIC SUBUNIT A [UDP-FORMING]"/>
    <property type="match status" value="1"/>
</dbReference>
<reference evidence="14 15" key="1">
    <citation type="journal article" date="2013" name="Genome Announc.">
        <title>Draft genome sequences for three mercury-methylating, sulfate-reducing bacteria.</title>
        <authorList>
            <person name="Brown S.D."/>
            <person name="Hurt R.A.Jr."/>
            <person name="Gilmour C.C."/>
            <person name="Elias D.A."/>
        </authorList>
    </citation>
    <scope>NUCLEOTIDE SEQUENCE [LARGE SCALE GENOMIC DNA]</scope>
    <source>
        <strain evidence="14 15">DSM 16529</strain>
    </source>
</reference>
<evidence type="ECO:0000256" key="7">
    <source>
        <dbReference type="ARBA" id="ARBA00022676"/>
    </source>
</evidence>
<evidence type="ECO:0000256" key="10">
    <source>
        <dbReference type="ARBA" id="ARBA00022989"/>
    </source>
</evidence>
<dbReference type="EMBL" id="ATHI01000026">
    <property type="protein sequence ID" value="EPR32939.1"/>
    <property type="molecule type" value="Genomic_DNA"/>
</dbReference>
<evidence type="ECO:0000256" key="5">
    <source>
        <dbReference type="ARBA" id="ARBA00022475"/>
    </source>
</evidence>
<accession>S7UGI5</accession>
<dbReference type="CDD" id="cd04191">
    <property type="entry name" value="Glucan_BSP_MdoH"/>
    <property type="match status" value="1"/>
</dbReference>
<evidence type="ECO:0000256" key="12">
    <source>
        <dbReference type="SAM" id="Phobius"/>
    </source>
</evidence>
<feature type="transmembrane region" description="Helical" evidence="12">
    <location>
        <begin position="141"/>
        <end position="160"/>
    </location>
</feature>
<dbReference type="SUPFAM" id="SSF53448">
    <property type="entry name" value="Nucleotide-diphospho-sugar transferases"/>
    <property type="match status" value="1"/>
</dbReference>
<evidence type="ECO:0000256" key="3">
    <source>
        <dbReference type="ARBA" id="ARBA00009337"/>
    </source>
</evidence>
<dbReference type="RefSeq" id="WP_020887074.1">
    <property type="nucleotide sequence ID" value="NZ_ATHI01000026.1"/>
</dbReference>
<dbReference type="Gene3D" id="3.90.550.10">
    <property type="entry name" value="Spore Coat Polysaccharide Biosynthesis Protein SpsA, Chain A"/>
    <property type="match status" value="1"/>
</dbReference>
<dbReference type="PATRIC" id="fig|1121439.3.peg.1728"/>
<comment type="caution">
    <text evidence="14">The sequence shown here is derived from an EMBL/GenBank/DDBJ whole genome shotgun (WGS) entry which is preliminary data.</text>
</comment>
<sequence length="820" mass="92279">MFETRTPGAPGRMPKEIRTALDEAGRRLSAYLRRFPLSETRRLELALGVLRDLDPQPGETAETLTGRAVAAVQEELGRSETLDVPTPCPPLVRRHMAPEEMHRRPWSRPPVKPSAQGFLTERQTREYLNEPWMKRASRRRIVLIVLVLLPTILAALNMGAVLPHKGSTALELAIVAVFSILFAWISIGFWTAMAGFWTLFRRFDRFVITTTKEREGDVSEPRKAMTAILFPVCNEEFERTAAGIRATYLSLERAGALTGFHFFILSDSKDPDRFVQEEAIWRRLCEELGAQGRIFYRRRRVNLKRKSGNIADFCRRFGAGYEYMAVMDADSVMSGSILVRMVQIMERRRHVGILQTAPRTAGRETLIARAQQFANRLYGPMFAAGLHFWQLGDAQYWGHNALIRVKPFMKHCGLPRLPGKPPLGGDIMSHDFVEAALMRRASYGVWLAFDLEGTWEEVPPTLLAELKRDRRWCQGNMQHMRLLLTRGLLPAHRFLFLNGFMSYFSAFLWFAFLVLSTAEAVLEALAVPVYFPQDRVLFPEWPVWEPMWALVVLAMTFVLLFLPKVASWFLVVTKGGARRFGGVLSLSLGIVADVVLSTLLAPVRMMFHTKFVANTLIGRASGWPSQDRSDSGTPFSEALRFHGLDTCLAAVWGLLLWHVNPAFFWWTCPIIFSLLLSAPLSSLTSSAQLGRAARRMGIFVTPEEVEPPRELAETASGEEHLKAPAEGLADPLGFGFARAVVDPLTNAVHLRLARGERSLASSVALERRALLERLLQKGPSALSARDKNILLADPGLMREAHLRAWTLPPSFLAERFGARL</sequence>
<organism evidence="14 15">
    <name type="scientific">Alkalidesulfovibrio alkalitolerans DSM 16529</name>
    <dbReference type="NCBI Taxonomy" id="1121439"/>
    <lineage>
        <taxon>Bacteria</taxon>
        <taxon>Pseudomonadati</taxon>
        <taxon>Thermodesulfobacteriota</taxon>
        <taxon>Desulfovibrionia</taxon>
        <taxon>Desulfovibrionales</taxon>
        <taxon>Desulfovibrionaceae</taxon>
        <taxon>Alkalidesulfovibrio</taxon>
    </lineage>
</organism>
<keyword evidence="15" id="KW-1185">Reference proteome</keyword>
<keyword evidence="8 14" id="KW-0808">Transferase</keyword>
<dbReference type="PANTHER" id="PTHR43867:SF5">
    <property type="entry name" value="GLUCANS BIOSYNTHESIS GLUCOSYLTRANSFERASE H"/>
    <property type="match status" value="1"/>
</dbReference>
<keyword evidence="5" id="KW-1003">Cell membrane</keyword>
<dbReference type="NCBIfam" id="NF003958">
    <property type="entry name" value="PRK05454.2-1"/>
    <property type="match status" value="1"/>
</dbReference>
<keyword evidence="9 12" id="KW-0812">Transmembrane</keyword>
<evidence type="ECO:0000313" key="14">
    <source>
        <dbReference type="EMBL" id="EPR32939.1"/>
    </source>
</evidence>
<dbReference type="InterPro" id="IPR050321">
    <property type="entry name" value="Glycosyltr_2/OpgH_subfam"/>
</dbReference>
<keyword evidence="11 12" id="KW-0472">Membrane</keyword>
<dbReference type="Proteomes" id="UP000014975">
    <property type="component" value="Unassembled WGS sequence"/>
</dbReference>
<feature type="transmembrane region" description="Helical" evidence="12">
    <location>
        <begin position="663"/>
        <end position="686"/>
    </location>
</feature>
<keyword evidence="10 12" id="KW-1133">Transmembrane helix</keyword>
<keyword evidence="7" id="KW-0328">Glycosyltransferase</keyword>
<feature type="transmembrane region" description="Helical" evidence="12">
    <location>
        <begin position="494"/>
        <end position="515"/>
    </location>
</feature>
<feature type="transmembrane region" description="Helical" evidence="12">
    <location>
        <begin position="547"/>
        <end position="571"/>
    </location>
</feature>
<feature type="transmembrane region" description="Helical" evidence="12">
    <location>
        <begin position="583"/>
        <end position="603"/>
    </location>
</feature>
<evidence type="ECO:0000313" key="15">
    <source>
        <dbReference type="Proteomes" id="UP000014975"/>
    </source>
</evidence>
<dbReference type="InterPro" id="IPR029044">
    <property type="entry name" value="Nucleotide-diphossugar_trans"/>
</dbReference>
<feature type="domain" description="Glycosyltransferase 2-like" evidence="13">
    <location>
        <begin position="325"/>
        <end position="560"/>
    </location>
</feature>
<dbReference type="GO" id="GO:0005886">
    <property type="term" value="C:plasma membrane"/>
    <property type="evidence" value="ECO:0007669"/>
    <property type="project" value="UniProtKB-SubCell"/>
</dbReference>
<comment type="subcellular location">
    <subcellularLocation>
        <location evidence="1">Cell inner membrane</location>
        <topology evidence="1">Multi-pass membrane protein</topology>
    </subcellularLocation>
</comment>
<dbReference type="InterPro" id="IPR001173">
    <property type="entry name" value="Glyco_trans_2-like"/>
</dbReference>
<keyword evidence="6" id="KW-0997">Cell inner membrane</keyword>
<feature type="transmembrane region" description="Helical" evidence="12">
    <location>
        <begin position="172"/>
        <end position="200"/>
    </location>
</feature>
<protein>
    <recommendedName>
        <fullName evidence="4">Glucans biosynthesis glucosyltransferase H</fullName>
    </recommendedName>
</protein>
<comment type="pathway">
    <text evidence="2">Glycan metabolism; osmoregulated periplasmic glucan (OPG) biosynthesis.</text>
</comment>
<evidence type="ECO:0000256" key="9">
    <source>
        <dbReference type="ARBA" id="ARBA00022692"/>
    </source>
</evidence>